<feature type="transmembrane region" description="Helical" evidence="5">
    <location>
        <begin position="7"/>
        <end position="29"/>
    </location>
</feature>
<dbReference type="InterPro" id="IPR007221">
    <property type="entry name" value="MreC"/>
</dbReference>
<dbReference type="Proteomes" id="UP001060919">
    <property type="component" value="Chromosome"/>
</dbReference>
<dbReference type="PANTHER" id="PTHR34138:SF1">
    <property type="entry name" value="CELL SHAPE-DETERMINING PROTEIN MREC"/>
    <property type="match status" value="1"/>
</dbReference>
<dbReference type="InterPro" id="IPR055342">
    <property type="entry name" value="MreC_beta-barrel_core"/>
</dbReference>
<dbReference type="GO" id="GO:0005886">
    <property type="term" value="C:plasma membrane"/>
    <property type="evidence" value="ECO:0007669"/>
    <property type="project" value="TreeGrafter"/>
</dbReference>
<evidence type="ECO:0000256" key="4">
    <source>
        <dbReference type="ARBA" id="ARBA00032089"/>
    </source>
</evidence>
<gene>
    <name evidence="7" type="ORF">AsAng_0055900</name>
</gene>
<sequence>MQRILLFFIKYNGVFAFFVLQGIALFMYFTRNSNSNKQAFISSANRLVGGVYESTSQITHYWNLSAVNDSLARENAELKMKLPSSKFSSLVHPNEVKDSTLQQHYRYFEAKVINNTIHRPRNFLTINKGTQQGLNPNSGVLNGNGKGIVGVAQKVSNNYAVVMSILNLDTRISAKILRTNNFGIMVWDGLDSRYMTLESVPKHADIHKGDTIVTSGYSTIFPEGILIGAIDSFYKAPGVNFYTIKVALFNDMNRVQYVYVVSNLLKEERIKLEEEVNND</sequence>
<keyword evidence="8" id="KW-1185">Reference proteome</keyword>
<accession>A0A915YL73</accession>
<dbReference type="GO" id="GO:0008360">
    <property type="term" value="P:regulation of cell shape"/>
    <property type="evidence" value="ECO:0007669"/>
    <property type="project" value="UniProtKB-KW"/>
</dbReference>
<name>A0A915YL73_9BACT</name>
<evidence type="ECO:0000256" key="1">
    <source>
        <dbReference type="ARBA" id="ARBA00009369"/>
    </source>
</evidence>
<organism evidence="7 8">
    <name type="scientific">Aureispira anguillae</name>
    <dbReference type="NCBI Taxonomy" id="2864201"/>
    <lineage>
        <taxon>Bacteria</taxon>
        <taxon>Pseudomonadati</taxon>
        <taxon>Bacteroidota</taxon>
        <taxon>Saprospiria</taxon>
        <taxon>Saprospirales</taxon>
        <taxon>Saprospiraceae</taxon>
        <taxon>Aureispira</taxon>
    </lineage>
</organism>
<keyword evidence="5" id="KW-0812">Transmembrane</keyword>
<dbReference type="RefSeq" id="WP_264790016.1">
    <property type="nucleotide sequence ID" value="NZ_AP026867.1"/>
</dbReference>
<evidence type="ECO:0000256" key="2">
    <source>
        <dbReference type="ARBA" id="ARBA00013855"/>
    </source>
</evidence>
<dbReference type="NCBIfam" id="TIGR00219">
    <property type="entry name" value="mreC"/>
    <property type="match status" value="1"/>
</dbReference>
<keyword evidence="5" id="KW-0472">Membrane</keyword>
<evidence type="ECO:0000313" key="8">
    <source>
        <dbReference type="Proteomes" id="UP001060919"/>
    </source>
</evidence>
<keyword evidence="5" id="KW-1133">Transmembrane helix</keyword>
<comment type="similarity">
    <text evidence="1">Belongs to the MreC family.</text>
</comment>
<proteinExistence type="inferred from homology"/>
<evidence type="ECO:0000256" key="5">
    <source>
        <dbReference type="SAM" id="Phobius"/>
    </source>
</evidence>
<dbReference type="AlphaFoldDB" id="A0A915YL73"/>
<dbReference type="NCBIfam" id="NF010532">
    <property type="entry name" value="PRK13922.9-3"/>
    <property type="match status" value="1"/>
</dbReference>
<dbReference type="InterPro" id="IPR042177">
    <property type="entry name" value="Cell/Rod_1"/>
</dbReference>
<dbReference type="EMBL" id="AP026867">
    <property type="protein sequence ID" value="BDS14808.1"/>
    <property type="molecule type" value="Genomic_DNA"/>
</dbReference>
<dbReference type="InterPro" id="IPR042175">
    <property type="entry name" value="Cell/Rod_MreC_2"/>
</dbReference>
<dbReference type="Pfam" id="PF04085">
    <property type="entry name" value="MreC"/>
    <property type="match status" value="1"/>
</dbReference>
<dbReference type="PANTHER" id="PTHR34138">
    <property type="entry name" value="CELL SHAPE-DETERMINING PROTEIN MREC"/>
    <property type="match status" value="1"/>
</dbReference>
<protein>
    <recommendedName>
        <fullName evidence="2">Cell shape-determining protein MreC</fullName>
    </recommendedName>
    <alternativeName>
        <fullName evidence="4">Cell shape protein MreC</fullName>
    </alternativeName>
</protein>
<reference evidence="7" key="1">
    <citation type="submission" date="2022-09" db="EMBL/GenBank/DDBJ databases">
        <title>Aureispira anguillicida sp. nov., isolated from Leptocephalus of Japanese eel Anguilla japonica.</title>
        <authorList>
            <person name="Yuasa K."/>
            <person name="Mekata T."/>
            <person name="Ikunari K."/>
        </authorList>
    </citation>
    <scope>NUCLEOTIDE SEQUENCE</scope>
    <source>
        <strain evidence="7">EL160426</strain>
    </source>
</reference>
<dbReference type="KEGG" id="aup:AsAng_0055900"/>
<evidence type="ECO:0000313" key="7">
    <source>
        <dbReference type="EMBL" id="BDS14808.1"/>
    </source>
</evidence>
<feature type="domain" description="Rod shape-determining protein MreC beta-barrel core" evidence="6">
    <location>
        <begin position="112"/>
        <end position="261"/>
    </location>
</feature>
<dbReference type="Gene3D" id="2.40.10.340">
    <property type="entry name" value="Rod shape-determining protein MreC, domain 1"/>
    <property type="match status" value="1"/>
</dbReference>
<dbReference type="Gene3D" id="2.40.10.350">
    <property type="entry name" value="Rod shape-determining protein MreC, domain 2"/>
    <property type="match status" value="1"/>
</dbReference>
<evidence type="ECO:0000256" key="3">
    <source>
        <dbReference type="ARBA" id="ARBA00022960"/>
    </source>
</evidence>
<evidence type="ECO:0000259" key="6">
    <source>
        <dbReference type="Pfam" id="PF04085"/>
    </source>
</evidence>
<keyword evidence="3" id="KW-0133">Cell shape</keyword>